<organism evidence="7 8">
    <name type="scientific">Alosa alosa</name>
    <name type="common">allis shad</name>
    <dbReference type="NCBI Taxonomy" id="278164"/>
    <lineage>
        <taxon>Eukaryota</taxon>
        <taxon>Metazoa</taxon>
        <taxon>Chordata</taxon>
        <taxon>Craniata</taxon>
        <taxon>Vertebrata</taxon>
        <taxon>Euteleostomi</taxon>
        <taxon>Actinopterygii</taxon>
        <taxon>Neopterygii</taxon>
        <taxon>Teleostei</taxon>
        <taxon>Clupei</taxon>
        <taxon>Clupeiformes</taxon>
        <taxon>Clupeoidei</taxon>
        <taxon>Clupeidae</taxon>
        <taxon>Alosa</taxon>
    </lineage>
</organism>
<dbReference type="GO" id="GO:0000981">
    <property type="term" value="F:DNA-binding transcription factor activity, RNA polymerase II-specific"/>
    <property type="evidence" value="ECO:0007669"/>
    <property type="project" value="TreeGrafter"/>
</dbReference>
<sequence length="199" mass="23243">MAPVLSSQLDLYPTDPVPLVHLDWSPTEPHPLVQLGMSSTDPEPLVQLRRVSVVLVDCCRTQGQLGKDKYSKTGVGHQCTAEKLIKCETCDERFNQVASLNKHTGERPFHCPECDKSLPQKKHIKRHQCVRTGGRLYDCPHCDKRQCYFRYTRERRNISNFLKTPAYTYRREAIHMHPMWKGFLVRETFRYTTVHTERM</sequence>
<accession>A0AAV6GW40</accession>
<dbReference type="Proteomes" id="UP000823561">
    <property type="component" value="Chromosome 7"/>
</dbReference>
<protein>
    <recommendedName>
        <fullName evidence="6">C2H2-type domain-containing protein</fullName>
    </recommendedName>
</protein>
<evidence type="ECO:0000313" key="7">
    <source>
        <dbReference type="EMBL" id="KAG5278041.1"/>
    </source>
</evidence>
<feature type="domain" description="C2H2-type" evidence="6">
    <location>
        <begin position="109"/>
        <end position="136"/>
    </location>
</feature>
<dbReference type="GO" id="GO:0008270">
    <property type="term" value="F:zinc ion binding"/>
    <property type="evidence" value="ECO:0007669"/>
    <property type="project" value="UniProtKB-KW"/>
</dbReference>
<keyword evidence="1" id="KW-0479">Metal-binding</keyword>
<proteinExistence type="predicted"/>
<dbReference type="AlphaFoldDB" id="A0AAV6GW40"/>
<evidence type="ECO:0000256" key="2">
    <source>
        <dbReference type="ARBA" id="ARBA00022737"/>
    </source>
</evidence>
<gene>
    <name evidence="7" type="ORF">AALO_G00094540</name>
</gene>
<keyword evidence="2" id="KW-0677">Repeat</keyword>
<keyword evidence="8" id="KW-1185">Reference proteome</keyword>
<keyword evidence="4" id="KW-0862">Zinc</keyword>
<dbReference type="PROSITE" id="PS50157">
    <property type="entry name" value="ZINC_FINGER_C2H2_2"/>
    <property type="match status" value="1"/>
</dbReference>
<dbReference type="InterPro" id="IPR013087">
    <property type="entry name" value="Znf_C2H2_type"/>
</dbReference>
<dbReference type="FunFam" id="3.30.160.60:FF:002343">
    <property type="entry name" value="Zinc finger protein 33A"/>
    <property type="match status" value="1"/>
</dbReference>
<dbReference type="PANTHER" id="PTHR23226">
    <property type="entry name" value="ZINC FINGER AND SCAN DOMAIN-CONTAINING"/>
    <property type="match status" value="1"/>
</dbReference>
<dbReference type="PANTHER" id="PTHR23226:SF408">
    <property type="entry name" value="ZINC FINGER PROTEIN 467"/>
    <property type="match status" value="1"/>
</dbReference>
<dbReference type="Pfam" id="PF00096">
    <property type="entry name" value="zf-C2H2"/>
    <property type="match status" value="1"/>
</dbReference>
<evidence type="ECO:0000259" key="6">
    <source>
        <dbReference type="PROSITE" id="PS50157"/>
    </source>
</evidence>
<evidence type="ECO:0000256" key="5">
    <source>
        <dbReference type="PROSITE-ProRule" id="PRU00042"/>
    </source>
</evidence>
<evidence type="ECO:0000313" key="8">
    <source>
        <dbReference type="Proteomes" id="UP000823561"/>
    </source>
</evidence>
<dbReference type="GO" id="GO:0000978">
    <property type="term" value="F:RNA polymerase II cis-regulatory region sequence-specific DNA binding"/>
    <property type="evidence" value="ECO:0007669"/>
    <property type="project" value="TreeGrafter"/>
</dbReference>
<dbReference type="Gene3D" id="3.30.160.60">
    <property type="entry name" value="Classic Zinc Finger"/>
    <property type="match status" value="1"/>
</dbReference>
<evidence type="ECO:0000256" key="3">
    <source>
        <dbReference type="ARBA" id="ARBA00022771"/>
    </source>
</evidence>
<reference evidence="7" key="1">
    <citation type="submission" date="2020-10" db="EMBL/GenBank/DDBJ databases">
        <title>Chromosome-scale genome assembly of the Allis shad, Alosa alosa.</title>
        <authorList>
            <person name="Margot Z."/>
            <person name="Christophe K."/>
            <person name="Cabau C."/>
            <person name="Louis A."/>
            <person name="Berthelot C."/>
            <person name="Parey E."/>
            <person name="Roest Crollius H."/>
            <person name="Montfort J."/>
            <person name="Robinson-Rechavi M."/>
            <person name="Bucao C."/>
            <person name="Bouchez O."/>
            <person name="Gislard M."/>
            <person name="Lluch J."/>
            <person name="Milhes M."/>
            <person name="Lampietro C."/>
            <person name="Lopez Roques C."/>
            <person name="Donnadieu C."/>
            <person name="Braasch I."/>
            <person name="Desvignes T."/>
            <person name="Postlethwait J."/>
            <person name="Bobe J."/>
            <person name="Guiguen Y."/>
        </authorList>
    </citation>
    <scope>NUCLEOTIDE SEQUENCE</scope>
    <source>
        <strain evidence="7">M-15738</strain>
        <tissue evidence="7">Blood</tissue>
    </source>
</reference>
<evidence type="ECO:0000256" key="1">
    <source>
        <dbReference type="ARBA" id="ARBA00022723"/>
    </source>
</evidence>
<evidence type="ECO:0000256" key="4">
    <source>
        <dbReference type="ARBA" id="ARBA00022833"/>
    </source>
</evidence>
<dbReference type="EMBL" id="JADWDJ010000007">
    <property type="protein sequence ID" value="KAG5278041.1"/>
    <property type="molecule type" value="Genomic_DNA"/>
</dbReference>
<dbReference type="InterPro" id="IPR036236">
    <property type="entry name" value="Znf_C2H2_sf"/>
</dbReference>
<comment type="caution">
    <text evidence="7">The sequence shown here is derived from an EMBL/GenBank/DDBJ whole genome shotgun (WGS) entry which is preliminary data.</text>
</comment>
<dbReference type="SUPFAM" id="SSF57667">
    <property type="entry name" value="beta-beta-alpha zinc fingers"/>
    <property type="match status" value="1"/>
</dbReference>
<keyword evidence="3 5" id="KW-0863">Zinc-finger</keyword>
<name>A0AAV6GW40_9TELE</name>